<accession>A0A6A6BVS1</accession>
<gene>
    <name evidence="2" type="ORF">K452DRAFT_6453</name>
</gene>
<dbReference type="Proteomes" id="UP000799438">
    <property type="component" value="Unassembled WGS sequence"/>
</dbReference>
<feature type="region of interest" description="Disordered" evidence="1">
    <location>
        <begin position="50"/>
        <end position="155"/>
    </location>
</feature>
<keyword evidence="3" id="KW-1185">Reference proteome</keyword>
<feature type="compositionally biased region" description="Basic residues" evidence="1">
    <location>
        <begin position="50"/>
        <end position="59"/>
    </location>
</feature>
<evidence type="ECO:0000313" key="3">
    <source>
        <dbReference type="Proteomes" id="UP000799438"/>
    </source>
</evidence>
<protein>
    <submittedName>
        <fullName evidence="2">Uncharacterized protein</fullName>
    </submittedName>
</protein>
<organism evidence="2 3">
    <name type="scientific">Aplosporella prunicola CBS 121167</name>
    <dbReference type="NCBI Taxonomy" id="1176127"/>
    <lineage>
        <taxon>Eukaryota</taxon>
        <taxon>Fungi</taxon>
        <taxon>Dikarya</taxon>
        <taxon>Ascomycota</taxon>
        <taxon>Pezizomycotina</taxon>
        <taxon>Dothideomycetes</taxon>
        <taxon>Dothideomycetes incertae sedis</taxon>
        <taxon>Botryosphaeriales</taxon>
        <taxon>Aplosporellaceae</taxon>
        <taxon>Aplosporella</taxon>
    </lineage>
</organism>
<dbReference type="RefSeq" id="XP_033403083.1">
    <property type="nucleotide sequence ID" value="XM_033546965.1"/>
</dbReference>
<dbReference type="AlphaFoldDB" id="A0A6A6BVS1"/>
<evidence type="ECO:0000313" key="2">
    <source>
        <dbReference type="EMBL" id="KAF2147375.1"/>
    </source>
</evidence>
<dbReference type="GeneID" id="54304472"/>
<evidence type="ECO:0000256" key="1">
    <source>
        <dbReference type="SAM" id="MobiDB-lite"/>
    </source>
</evidence>
<reference evidence="2" key="1">
    <citation type="journal article" date="2020" name="Stud. Mycol.">
        <title>101 Dothideomycetes genomes: a test case for predicting lifestyles and emergence of pathogens.</title>
        <authorList>
            <person name="Haridas S."/>
            <person name="Albert R."/>
            <person name="Binder M."/>
            <person name="Bloem J."/>
            <person name="Labutti K."/>
            <person name="Salamov A."/>
            <person name="Andreopoulos B."/>
            <person name="Baker S."/>
            <person name="Barry K."/>
            <person name="Bills G."/>
            <person name="Bluhm B."/>
            <person name="Cannon C."/>
            <person name="Castanera R."/>
            <person name="Culley D."/>
            <person name="Daum C."/>
            <person name="Ezra D."/>
            <person name="Gonzalez J."/>
            <person name="Henrissat B."/>
            <person name="Kuo A."/>
            <person name="Liang C."/>
            <person name="Lipzen A."/>
            <person name="Lutzoni F."/>
            <person name="Magnuson J."/>
            <person name="Mondo S."/>
            <person name="Nolan M."/>
            <person name="Ohm R."/>
            <person name="Pangilinan J."/>
            <person name="Park H.-J."/>
            <person name="Ramirez L."/>
            <person name="Alfaro M."/>
            <person name="Sun H."/>
            <person name="Tritt A."/>
            <person name="Yoshinaga Y."/>
            <person name="Zwiers L.-H."/>
            <person name="Turgeon B."/>
            <person name="Goodwin S."/>
            <person name="Spatafora J."/>
            <person name="Crous P."/>
            <person name="Grigoriev I."/>
        </authorList>
    </citation>
    <scope>NUCLEOTIDE SEQUENCE</scope>
    <source>
        <strain evidence="2">CBS 121167</strain>
    </source>
</reference>
<sequence>MKTMKMVKVKVMMIKTMREPNIRVWPYQRIHVALSSSLFGCRSCSRYKYRKKTKPNKKNKQAEQKIEKQKRRTKKEQTSQNQGQPAKPAEDARPPLQSASVSQKPELDLAPGLTLTRPSRPIPPVHPNQHRPTPNPNRPHPPNIPPFSPGQKEYRASFRRAHAQKAQQQQQQQTRVVSTTTVCVRAGLAGKLWC</sequence>
<feature type="compositionally biased region" description="Pro residues" evidence="1">
    <location>
        <begin position="133"/>
        <end position="148"/>
    </location>
</feature>
<name>A0A6A6BVS1_9PEZI</name>
<proteinExistence type="predicted"/>
<dbReference type="EMBL" id="ML995474">
    <property type="protein sequence ID" value="KAF2147375.1"/>
    <property type="molecule type" value="Genomic_DNA"/>
</dbReference>